<name>A0A1T4M5V6_9BACT</name>
<dbReference type="EMBL" id="FUWH01000003">
    <property type="protein sequence ID" value="SJZ62236.1"/>
    <property type="molecule type" value="Genomic_DNA"/>
</dbReference>
<gene>
    <name evidence="2" type="ORF">SAMN04488132_103183</name>
</gene>
<reference evidence="2 3" key="1">
    <citation type="submission" date="2017-02" db="EMBL/GenBank/DDBJ databases">
        <authorList>
            <person name="Peterson S.W."/>
        </authorList>
    </citation>
    <scope>NUCLEOTIDE SEQUENCE [LARGE SCALE GENOMIC DNA]</scope>
    <source>
        <strain evidence="2 3">DSM 22335</strain>
    </source>
</reference>
<dbReference type="InterPro" id="IPR007484">
    <property type="entry name" value="Peptidase_M28"/>
</dbReference>
<dbReference type="STRING" id="413434.SAMN04488132_103183"/>
<dbReference type="PANTHER" id="PTHR12147:SF26">
    <property type="entry name" value="PEPTIDASE M28 DOMAIN-CONTAINING PROTEIN"/>
    <property type="match status" value="1"/>
</dbReference>
<evidence type="ECO:0000313" key="3">
    <source>
        <dbReference type="Proteomes" id="UP000190888"/>
    </source>
</evidence>
<dbReference type="SUPFAM" id="SSF53187">
    <property type="entry name" value="Zn-dependent exopeptidases"/>
    <property type="match status" value="1"/>
</dbReference>
<proteinExistence type="predicted"/>
<dbReference type="GO" id="GO:0006508">
    <property type="term" value="P:proteolysis"/>
    <property type="evidence" value="ECO:0007669"/>
    <property type="project" value="InterPro"/>
</dbReference>
<evidence type="ECO:0000259" key="1">
    <source>
        <dbReference type="SMART" id="SM00228"/>
    </source>
</evidence>
<protein>
    <submittedName>
        <fullName evidence="2">PDZ domain-containing protein</fullName>
    </submittedName>
</protein>
<feature type="domain" description="PDZ" evidence="1">
    <location>
        <begin position="472"/>
        <end position="538"/>
    </location>
</feature>
<dbReference type="GO" id="GO:0008235">
    <property type="term" value="F:metalloexopeptidase activity"/>
    <property type="evidence" value="ECO:0007669"/>
    <property type="project" value="InterPro"/>
</dbReference>
<dbReference type="SUPFAM" id="SSF50156">
    <property type="entry name" value="PDZ domain-like"/>
    <property type="match status" value="1"/>
</dbReference>
<dbReference type="InterPro" id="IPR036034">
    <property type="entry name" value="PDZ_sf"/>
</dbReference>
<dbReference type="Gene3D" id="3.40.630.10">
    <property type="entry name" value="Zn peptidases"/>
    <property type="match status" value="2"/>
</dbReference>
<evidence type="ECO:0000313" key="2">
    <source>
        <dbReference type="EMBL" id="SJZ62236.1"/>
    </source>
</evidence>
<dbReference type="SMART" id="SM00228">
    <property type="entry name" value="PDZ"/>
    <property type="match status" value="1"/>
</dbReference>
<dbReference type="Gene3D" id="2.30.42.10">
    <property type="match status" value="1"/>
</dbReference>
<dbReference type="InterPro" id="IPR045175">
    <property type="entry name" value="M28_fam"/>
</dbReference>
<dbReference type="RefSeq" id="WP_078830675.1">
    <property type="nucleotide sequence ID" value="NZ_FUWH01000003.1"/>
</dbReference>
<dbReference type="PANTHER" id="PTHR12147">
    <property type="entry name" value="METALLOPEPTIDASE M28 FAMILY MEMBER"/>
    <property type="match status" value="1"/>
</dbReference>
<dbReference type="OrthoDB" id="1521787at2"/>
<dbReference type="Proteomes" id="UP000190888">
    <property type="component" value="Unassembled WGS sequence"/>
</dbReference>
<accession>A0A1T4M5V6</accession>
<dbReference type="AlphaFoldDB" id="A0A1T4M5V6"/>
<keyword evidence="3" id="KW-1185">Reference proteome</keyword>
<dbReference type="Pfam" id="PF04389">
    <property type="entry name" value="Peptidase_M28"/>
    <property type="match status" value="1"/>
</dbReference>
<sequence>MKKALLIILLLPLLSYSQSKRKKRLVEEKAAAELVTALTGHVRYLSDDKLEGRRSGTNGEKLAMDYITDQYKQMGLEPKGTDGYIQSFEIDEGKYVTQGSFLKIGDHSLALTEEYFPLAFSRTGSASGSAAPALNEYGQPWFKDLKDLLEENKNNPHFDIEDAIRKMADKAITKGATALILYNSSALTDNIRFNKNDRSEAVKIPVLYLTAAAAKKYCADHAATVAVEINTGFAEKKRIAHNIVGYIDNHAATTVVLGAHYDHLGFGEDKNAIDTFHQVHNGADDNASGTAALIELTRMLKKKAPASNNYLIIHFSGEELGLLGSKYWVEHPTLKTSLNYMINMDMVGRYDTARKLTIGGYGTSPVWGEVLKAANPPLAIHFDSTGSGPSDHASFYRANVPVLFLFTGSHKDYHKVTDDWDRINYTAQKDIVQLVYNIIGITDAKGKLPFAKTAEPAMGRSTKLQVTLGVMPDYGFTGTGMRIDGVSPGKTGEKAGLQAGDILLQLGEYKFVDVMSYMESLGKFKKGDKTKLKIKRGTEEKIIDIEF</sequence>
<organism evidence="2 3">
    <name type="scientific">Sediminibacterium ginsengisoli</name>
    <dbReference type="NCBI Taxonomy" id="413434"/>
    <lineage>
        <taxon>Bacteria</taxon>
        <taxon>Pseudomonadati</taxon>
        <taxon>Bacteroidota</taxon>
        <taxon>Chitinophagia</taxon>
        <taxon>Chitinophagales</taxon>
        <taxon>Chitinophagaceae</taxon>
        <taxon>Sediminibacterium</taxon>
    </lineage>
</organism>
<dbReference type="InterPro" id="IPR001478">
    <property type="entry name" value="PDZ"/>
</dbReference>